<keyword evidence="1" id="KW-0175">Coiled coil</keyword>
<name>A0A2A5WE16_9GAMM</name>
<keyword evidence="3" id="KW-0472">Membrane</keyword>
<dbReference type="Proteomes" id="UP000219329">
    <property type="component" value="Unassembled WGS sequence"/>
</dbReference>
<feature type="transmembrane region" description="Helical" evidence="3">
    <location>
        <begin position="36"/>
        <end position="55"/>
    </location>
</feature>
<reference evidence="4 5" key="1">
    <citation type="submission" date="2017-08" db="EMBL/GenBank/DDBJ databases">
        <title>Fine stratification of microbial communities through a metagenomic profile of the photic zone.</title>
        <authorList>
            <person name="Haro-Moreno J.M."/>
            <person name="Lopez-Perez M."/>
            <person name="De La Torre J."/>
            <person name="Picazo A."/>
            <person name="Camacho A."/>
            <person name="Rodriguez-Valera F."/>
        </authorList>
    </citation>
    <scope>NUCLEOTIDE SEQUENCE [LARGE SCALE GENOMIC DNA]</scope>
    <source>
        <strain evidence="4">MED-G28</strain>
    </source>
</reference>
<feature type="coiled-coil region" evidence="1">
    <location>
        <begin position="64"/>
        <end position="130"/>
    </location>
</feature>
<protein>
    <recommendedName>
        <fullName evidence="6">Heme biosynthesis operon protein HemX</fullName>
    </recommendedName>
</protein>
<dbReference type="PANTHER" id="PTHR38043:SF1">
    <property type="entry name" value="PROTEIN HEMX"/>
    <property type="match status" value="1"/>
</dbReference>
<evidence type="ECO:0000256" key="1">
    <source>
        <dbReference type="SAM" id="Coils"/>
    </source>
</evidence>
<evidence type="ECO:0000313" key="4">
    <source>
        <dbReference type="EMBL" id="PDH34621.1"/>
    </source>
</evidence>
<dbReference type="AlphaFoldDB" id="A0A2A5WE16"/>
<keyword evidence="3" id="KW-0812">Transmembrane</keyword>
<accession>A0A2A5WE16</accession>
<gene>
    <name evidence="4" type="ORF">CNF02_04490</name>
</gene>
<evidence type="ECO:0000313" key="5">
    <source>
        <dbReference type="Proteomes" id="UP000219329"/>
    </source>
</evidence>
<evidence type="ECO:0000256" key="3">
    <source>
        <dbReference type="SAM" id="Phobius"/>
    </source>
</evidence>
<dbReference type="Pfam" id="PF04375">
    <property type="entry name" value="HemX"/>
    <property type="match status" value="1"/>
</dbReference>
<comment type="caution">
    <text evidence="4">The sequence shown here is derived from an EMBL/GenBank/DDBJ whole genome shotgun (WGS) entry which is preliminary data.</text>
</comment>
<dbReference type="InterPro" id="IPR007470">
    <property type="entry name" value="HemX"/>
</dbReference>
<keyword evidence="3" id="KW-1133">Transmembrane helix</keyword>
<proteinExistence type="predicted"/>
<evidence type="ECO:0008006" key="6">
    <source>
        <dbReference type="Google" id="ProtNLM"/>
    </source>
</evidence>
<feature type="compositionally biased region" description="Basic and acidic residues" evidence="2">
    <location>
        <begin position="1"/>
        <end position="12"/>
    </location>
</feature>
<evidence type="ECO:0000256" key="2">
    <source>
        <dbReference type="SAM" id="MobiDB-lite"/>
    </source>
</evidence>
<sequence>MAEKPKTPKILEELSQGSAKAGGHSSRQQQNARRRFLVVVALFVPLLGGTVYLGYQQYLLQQSLAKLTNENQELSQIVSNQDSELSQLREEFSAPTPSIEIDDSMVREVEATLNSEIEKLQQQLVQIQTQEPPAAEQVNLDWKILEAEFLMRMANQKLQLEADIKSAILLLEDAEESLIKSGNNSVLRLRRSLTNDLSMLRGIEIVDTEGIYIRLSNLTNRVEGIDLMGSMRKNFESRRSEESTAVEIKPNSSSFVELTYDFLSSIFVWQKWEENPAATLVPGQETNIKQSLRLTLEQAQYALFSLDQELYSFSLDNSKAWLERYAVTDTAVGQTMLIELNELSSININPLLPTLEGSLSLIAQLTQD</sequence>
<feature type="region of interest" description="Disordered" evidence="2">
    <location>
        <begin position="1"/>
        <end position="28"/>
    </location>
</feature>
<dbReference type="PANTHER" id="PTHR38043">
    <property type="entry name" value="PROTEIN HEMX"/>
    <property type="match status" value="1"/>
</dbReference>
<organism evidence="4 5">
    <name type="scientific">OM182 bacterium MED-G28</name>
    <dbReference type="NCBI Taxonomy" id="1986256"/>
    <lineage>
        <taxon>Bacteria</taxon>
        <taxon>Pseudomonadati</taxon>
        <taxon>Pseudomonadota</taxon>
        <taxon>Gammaproteobacteria</taxon>
        <taxon>OMG group</taxon>
        <taxon>OM182 clade</taxon>
    </lineage>
</organism>
<dbReference type="EMBL" id="NTJZ01000003">
    <property type="protein sequence ID" value="PDH34621.1"/>
    <property type="molecule type" value="Genomic_DNA"/>
</dbReference>